<feature type="transmembrane region" description="Helical" evidence="15">
    <location>
        <begin position="108"/>
        <end position="136"/>
    </location>
</feature>
<evidence type="ECO:0000256" key="7">
    <source>
        <dbReference type="ARBA" id="ARBA00023040"/>
    </source>
</evidence>
<evidence type="ECO:0000313" key="18">
    <source>
        <dbReference type="Proteomes" id="UP000261540"/>
    </source>
</evidence>
<keyword evidence="5 15" id="KW-0812">Transmembrane</keyword>
<keyword evidence="6 15" id="KW-1133">Transmembrane helix</keyword>
<keyword evidence="8 15" id="KW-0472">Membrane</keyword>
<keyword evidence="9" id="KW-1015">Disulfide bond</keyword>
<comment type="subcellular location">
    <subcellularLocation>
        <location evidence="1">Cell membrane</location>
        <topology evidence="1">Multi-pass membrane protein</topology>
    </subcellularLocation>
</comment>
<evidence type="ECO:0000256" key="15">
    <source>
        <dbReference type="SAM" id="Phobius"/>
    </source>
</evidence>
<dbReference type="PRINTS" id="PR01788">
    <property type="entry name" value="PROSTANOIDR"/>
</dbReference>
<feature type="transmembrane region" description="Helical" evidence="15">
    <location>
        <begin position="199"/>
        <end position="217"/>
    </location>
</feature>
<dbReference type="InterPro" id="IPR001105">
    <property type="entry name" value="Thbox_rcpt"/>
</dbReference>
<feature type="transmembrane region" description="Helical" evidence="15">
    <location>
        <begin position="72"/>
        <end position="96"/>
    </location>
</feature>
<dbReference type="GO" id="GO:0006954">
    <property type="term" value="P:inflammatory response"/>
    <property type="evidence" value="ECO:0007669"/>
    <property type="project" value="TreeGrafter"/>
</dbReference>
<keyword evidence="11" id="KW-0325">Glycoprotein</keyword>
<reference evidence="17" key="2">
    <citation type="submission" date="2025-09" db="UniProtKB">
        <authorList>
            <consortium name="Ensembl"/>
        </authorList>
    </citation>
    <scope>IDENTIFICATION</scope>
</reference>
<keyword evidence="18" id="KW-1185">Reference proteome</keyword>
<dbReference type="PROSITE" id="PS00237">
    <property type="entry name" value="G_PROTEIN_RECEP_F1_1"/>
    <property type="match status" value="1"/>
</dbReference>
<evidence type="ECO:0000256" key="6">
    <source>
        <dbReference type="ARBA" id="ARBA00022989"/>
    </source>
</evidence>
<dbReference type="PANTHER" id="PTHR11866">
    <property type="entry name" value="G-PROTEIN COUPLED RECEPTOR FAMILY 1 MEMBER"/>
    <property type="match status" value="1"/>
</dbReference>
<evidence type="ECO:0000256" key="10">
    <source>
        <dbReference type="ARBA" id="ARBA00023170"/>
    </source>
</evidence>
<feature type="transmembrane region" description="Helical" evidence="15">
    <location>
        <begin position="291"/>
        <end position="311"/>
    </location>
</feature>
<dbReference type="GeneTree" id="ENSGT01030000234559"/>
<evidence type="ECO:0000256" key="5">
    <source>
        <dbReference type="ARBA" id="ARBA00022692"/>
    </source>
</evidence>
<evidence type="ECO:0000256" key="11">
    <source>
        <dbReference type="ARBA" id="ARBA00023180"/>
    </source>
</evidence>
<dbReference type="PRINTS" id="PR00429">
    <property type="entry name" value="THROMBOXANER"/>
</dbReference>
<keyword evidence="3" id="KW-1003">Cell membrane</keyword>
<dbReference type="InterPro" id="IPR000276">
    <property type="entry name" value="GPCR_Rhodpsn"/>
</dbReference>
<dbReference type="GO" id="GO:0004958">
    <property type="term" value="F:prostaglandin F receptor activity"/>
    <property type="evidence" value="ECO:0007669"/>
    <property type="project" value="TreeGrafter"/>
</dbReference>
<evidence type="ECO:0000256" key="9">
    <source>
        <dbReference type="ARBA" id="ARBA00023157"/>
    </source>
</evidence>
<accession>A0A3B3S6U3</accession>
<evidence type="ECO:0000256" key="3">
    <source>
        <dbReference type="ARBA" id="ARBA00022475"/>
    </source>
</evidence>
<dbReference type="FunFam" id="1.20.1070.10:FF:000163">
    <property type="entry name" value="Thromboxane A2 receptor"/>
    <property type="match status" value="1"/>
</dbReference>
<dbReference type="Ensembl" id="ENSPKIT00000007250.1">
    <property type="protein sequence ID" value="ENSPKIP00000026494.1"/>
    <property type="gene ID" value="ENSPKIG00000008959.1"/>
</dbReference>
<organism evidence="17 18">
    <name type="scientific">Paramormyrops kingsleyae</name>
    <dbReference type="NCBI Taxonomy" id="1676925"/>
    <lineage>
        <taxon>Eukaryota</taxon>
        <taxon>Metazoa</taxon>
        <taxon>Chordata</taxon>
        <taxon>Craniata</taxon>
        <taxon>Vertebrata</taxon>
        <taxon>Euteleostomi</taxon>
        <taxon>Actinopterygii</taxon>
        <taxon>Neopterygii</taxon>
        <taxon>Teleostei</taxon>
        <taxon>Osteoglossocephala</taxon>
        <taxon>Osteoglossomorpha</taxon>
        <taxon>Osteoglossiformes</taxon>
        <taxon>Mormyridae</taxon>
        <taxon>Paramormyrops</taxon>
    </lineage>
</organism>
<dbReference type="Proteomes" id="UP000261540">
    <property type="component" value="Unplaced"/>
</dbReference>
<keyword evidence="12" id="KW-0807">Transducer</keyword>
<reference evidence="17" key="1">
    <citation type="submission" date="2025-08" db="UniProtKB">
        <authorList>
            <consortium name="Ensembl"/>
        </authorList>
    </citation>
    <scope>IDENTIFICATION</scope>
</reference>
<dbReference type="GO" id="GO:0007204">
    <property type="term" value="P:positive regulation of cytosolic calcium ion concentration"/>
    <property type="evidence" value="ECO:0007669"/>
    <property type="project" value="TreeGrafter"/>
</dbReference>
<dbReference type="GO" id="GO:0005886">
    <property type="term" value="C:plasma membrane"/>
    <property type="evidence" value="ECO:0007669"/>
    <property type="project" value="UniProtKB-SubCell"/>
</dbReference>
<protein>
    <recommendedName>
        <fullName evidence="2">Thromboxane A2 receptor</fullName>
    </recommendedName>
    <alternativeName>
        <fullName evidence="13">Prostanoid TP receptor</fullName>
    </alternativeName>
</protein>
<evidence type="ECO:0000256" key="12">
    <source>
        <dbReference type="ARBA" id="ARBA00023224"/>
    </source>
</evidence>
<dbReference type="SUPFAM" id="SSF81321">
    <property type="entry name" value="Family A G protein-coupled receptor-like"/>
    <property type="match status" value="1"/>
</dbReference>
<feature type="transmembrane region" description="Helical" evidence="15">
    <location>
        <begin position="246"/>
        <end position="270"/>
    </location>
</feature>
<evidence type="ECO:0000259" key="16">
    <source>
        <dbReference type="PROSITE" id="PS50262"/>
    </source>
</evidence>
<dbReference type="PANTHER" id="PTHR11866:SF4">
    <property type="entry name" value="PROSTAGLANDIN F2-ALPHA RECEPTOR"/>
    <property type="match status" value="1"/>
</dbReference>
<evidence type="ECO:0000256" key="4">
    <source>
        <dbReference type="ARBA" id="ARBA00022553"/>
    </source>
</evidence>
<dbReference type="PROSITE" id="PS50262">
    <property type="entry name" value="G_PROTEIN_RECEP_F1_2"/>
    <property type="match status" value="1"/>
</dbReference>
<feature type="transmembrane region" description="Helical" evidence="15">
    <location>
        <begin position="148"/>
        <end position="169"/>
    </location>
</feature>
<evidence type="ECO:0000256" key="14">
    <source>
        <dbReference type="SAM" id="MobiDB-lite"/>
    </source>
</evidence>
<name>A0A3B3S6U3_9TELE</name>
<evidence type="ECO:0000256" key="2">
    <source>
        <dbReference type="ARBA" id="ARBA00017628"/>
    </source>
</evidence>
<evidence type="ECO:0000256" key="8">
    <source>
        <dbReference type="ARBA" id="ARBA00023136"/>
    </source>
</evidence>
<proteinExistence type="predicted"/>
<keyword evidence="4" id="KW-0597">Phosphoprotein</keyword>
<dbReference type="Pfam" id="PF00001">
    <property type="entry name" value="7tm_1"/>
    <property type="match status" value="1"/>
</dbReference>
<dbReference type="InterPro" id="IPR017452">
    <property type="entry name" value="GPCR_Rhodpsn_7TM"/>
</dbReference>
<evidence type="ECO:0000256" key="13">
    <source>
        <dbReference type="ARBA" id="ARBA00029815"/>
    </source>
</evidence>
<dbReference type="InterPro" id="IPR008365">
    <property type="entry name" value="Prostanoid_rcpt"/>
</dbReference>
<keyword evidence="10" id="KW-0675">Receptor</keyword>
<keyword evidence="7" id="KW-0297">G-protein coupled receptor</keyword>
<dbReference type="Gene3D" id="1.20.1070.10">
    <property type="entry name" value="Rhodopsin 7-helix transmembrane proteins"/>
    <property type="match status" value="1"/>
</dbReference>
<feature type="domain" description="G-protein coupled receptors family 1 profile" evidence="16">
    <location>
        <begin position="87"/>
        <end position="311"/>
    </location>
</feature>
<dbReference type="GO" id="GO:0007189">
    <property type="term" value="P:adenylate cyclase-activating G protein-coupled receptor signaling pathway"/>
    <property type="evidence" value="ECO:0007669"/>
    <property type="project" value="TreeGrafter"/>
</dbReference>
<dbReference type="AlphaFoldDB" id="A0A3B3S6U3"/>
<dbReference type="GO" id="GO:0004960">
    <property type="term" value="F:thromboxane receptor activity"/>
    <property type="evidence" value="ECO:0007669"/>
    <property type="project" value="InterPro"/>
</dbReference>
<feature type="region of interest" description="Disordered" evidence="14">
    <location>
        <begin position="20"/>
        <end position="45"/>
    </location>
</feature>
<sequence>MQSERVCWLAQVGVTETGRQLAGSAPRGRSASRTTTERAQDESPSTMLSNASALEDCAAPAPPNITCVRTDLSVMVSVVSMTVGMLSNTLALVILIKAYRRFRLKSKASFLLLASGLVVTNFLGHLINGCLALYVYSFCMDWKSIDPHNVLCSFFGASMVFFGLSPLLLGSGMAVERCLGVTRPIFHSVALTSRHTKQLLAALWFLAAVVAALPIMTRRPYRVQRSRSWCFFAEDGGHWLDLLLPLLFACVGLLALLVSVLCNTVTGLTLMRSRMLRQRQRRGPTAHHLEMICQLVAIMLVSCVCWGPILVSSRINSRASRLQSRPELTLSYSAERGRIDSRFWVILIPQGRSGVAGGSPCDPLRHIPSPNHLTGVSALKRRPTDSFHVIITFPDSRIHTIRSIARALRAVNEIARTFAWRNDQLEISRKAATPADDIIPMVLIPQALPSCNSCFFSRIASYSLLDISNNLMIK</sequence>
<dbReference type="STRING" id="1676925.ENSPKIP00000026494"/>
<evidence type="ECO:0000256" key="1">
    <source>
        <dbReference type="ARBA" id="ARBA00004651"/>
    </source>
</evidence>
<evidence type="ECO:0000313" key="17">
    <source>
        <dbReference type="Ensembl" id="ENSPKIP00000026494.1"/>
    </source>
</evidence>